<dbReference type="EMBL" id="LAZR01018620">
    <property type="protein sequence ID" value="KKL95665.1"/>
    <property type="molecule type" value="Genomic_DNA"/>
</dbReference>
<reference evidence="1" key="1">
    <citation type="journal article" date="2015" name="Nature">
        <title>Complex archaea that bridge the gap between prokaryotes and eukaryotes.</title>
        <authorList>
            <person name="Spang A."/>
            <person name="Saw J.H."/>
            <person name="Jorgensen S.L."/>
            <person name="Zaremba-Niedzwiedzka K."/>
            <person name="Martijn J."/>
            <person name="Lind A.E."/>
            <person name="van Eijk R."/>
            <person name="Schleper C."/>
            <person name="Guy L."/>
            <person name="Ettema T.J."/>
        </authorList>
    </citation>
    <scope>NUCLEOTIDE SEQUENCE</scope>
</reference>
<proteinExistence type="predicted"/>
<feature type="non-terminal residue" evidence="1">
    <location>
        <position position="1"/>
    </location>
</feature>
<organism evidence="1">
    <name type="scientific">marine sediment metagenome</name>
    <dbReference type="NCBI Taxonomy" id="412755"/>
    <lineage>
        <taxon>unclassified sequences</taxon>
        <taxon>metagenomes</taxon>
        <taxon>ecological metagenomes</taxon>
    </lineage>
</organism>
<gene>
    <name evidence="1" type="ORF">LCGC14_1852280</name>
</gene>
<protein>
    <submittedName>
        <fullName evidence="1">Uncharacterized protein</fullName>
    </submittedName>
</protein>
<dbReference type="AlphaFoldDB" id="A0A0F9IPI9"/>
<name>A0A0F9IPI9_9ZZZZ</name>
<evidence type="ECO:0000313" key="1">
    <source>
        <dbReference type="EMBL" id="KKL95665.1"/>
    </source>
</evidence>
<comment type="caution">
    <text evidence="1">The sequence shown here is derived from an EMBL/GenBank/DDBJ whole genome shotgun (WGS) entry which is preliminary data.</text>
</comment>
<accession>A0A0F9IPI9</accession>
<sequence length="178" mass="20710">VHIYDKPRPHRFYMLWCDPPLSNVPGFYHLSLTCPPKTSDEPVPLYVQAWWWDFGWSNAGAREAVPGCVSLSTESPWNLYKGIHEGSGTYKAFDQGIVQGYWLRRFEALLPWLKREYRIDPQRMVAMSADWAWRHGDLFAAVRENLCMIPKRSPTYIHAERFFWGPVKSSARASSRST</sequence>